<dbReference type="AlphaFoldDB" id="A0A7J7NSU0"/>
<dbReference type="GO" id="GO:0004857">
    <property type="term" value="F:enzyme inhibitor activity"/>
    <property type="evidence" value="ECO:0007669"/>
    <property type="project" value="InterPro"/>
</dbReference>
<dbReference type="EMBL" id="JACGCM010000597">
    <property type="protein sequence ID" value="KAF6170246.1"/>
    <property type="molecule type" value="Genomic_DNA"/>
</dbReference>
<evidence type="ECO:0000256" key="4">
    <source>
        <dbReference type="ARBA" id="ARBA00022801"/>
    </source>
</evidence>
<evidence type="ECO:0000256" key="3">
    <source>
        <dbReference type="ARBA" id="ARBA00007786"/>
    </source>
</evidence>
<dbReference type="GO" id="GO:0030599">
    <property type="term" value="F:pectinesterase activity"/>
    <property type="evidence" value="ECO:0007669"/>
    <property type="project" value="InterPro"/>
</dbReference>
<dbReference type="InterPro" id="IPR006501">
    <property type="entry name" value="Pectinesterase_inhib_dom"/>
</dbReference>
<evidence type="ECO:0000256" key="1">
    <source>
        <dbReference type="ARBA" id="ARBA00005184"/>
    </source>
</evidence>
<dbReference type="InterPro" id="IPR011050">
    <property type="entry name" value="Pectin_lyase_fold/virulence"/>
</dbReference>
<dbReference type="Gene3D" id="1.20.140.40">
    <property type="entry name" value="Invertase/pectin methylesterase inhibitor family protein"/>
    <property type="match status" value="1"/>
</dbReference>
<evidence type="ECO:0000313" key="9">
    <source>
        <dbReference type="Proteomes" id="UP000541444"/>
    </source>
</evidence>
<evidence type="ECO:0000313" key="8">
    <source>
        <dbReference type="EMBL" id="KAF6170246.1"/>
    </source>
</evidence>
<keyword evidence="4" id="KW-0378">Hydrolase</keyword>
<feature type="domain" description="Pectinesterase catalytic" evidence="6">
    <location>
        <begin position="124"/>
        <end position="193"/>
    </location>
</feature>
<dbReference type="Proteomes" id="UP000541444">
    <property type="component" value="Unassembled WGS sequence"/>
</dbReference>
<comment type="similarity">
    <text evidence="2">In the N-terminal section; belongs to the PMEI family.</text>
</comment>
<comment type="similarity">
    <text evidence="3">In the C-terminal section; belongs to the pectinesterase family.</text>
</comment>
<keyword evidence="5" id="KW-0063">Aspartyl esterase</keyword>
<dbReference type="SUPFAM" id="SSF51126">
    <property type="entry name" value="Pectin lyase-like"/>
    <property type="match status" value="1"/>
</dbReference>
<dbReference type="OrthoDB" id="1936831at2759"/>
<proteinExistence type="inferred from homology"/>
<evidence type="ECO:0000256" key="5">
    <source>
        <dbReference type="ARBA" id="ARBA00023085"/>
    </source>
</evidence>
<name>A0A7J7NSU0_9MAGN</name>
<gene>
    <name evidence="8" type="ORF">GIB67_035351</name>
</gene>
<evidence type="ECO:0000259" key="6">
    <source>
        <dbReference type="Pfam" id="PF01095"/>
    </source>
</evidence>
<dbReference type="InterPro" id="IPR012334">
    <property type="entry name" value="Pectin_lyas_fold"/>
</dbReference>
<comment type="caution">
    <text evidence="8">The sequence shown here is derived from an EMBL/GenBank/DDBJ whole genome shotgun (WGS) entry which is preliminary data.</text>
</comment>
<accession>A0A7J7NSU0</accession>
<dbReference type="GO" id="GO:0042545">
    <property type="term" value="P:cell wall modification"/>
    <property type="evidence" value="ECO:0007669"/>
    <property type="project" value="InterPro"/>
</dbReference>
<sequence>MVQEVVVGATKWSRVNINEDSDYRLQRLVGLQPRHYNEHEHEDALSWLSAALTSRNTCVDGLKEKGHFVPKSVGNLSDLLSRALALYPKKRNHKGECNLCAKKAKTGLSQGLLASEDSSTSKADYVVAQDGSGNYKTIKEVVNALAGIGGDQRVVIYVKSEVYQENVEIDRNIKDVIFVGDGIDKTTVIGYKNV</sequence>
<dbReference type="GO" id="GO:0045490">
    <property type="term" value="P:pectin catabolic process"/>
    <property type="evidence" value="ECO:0007669"/>
    <property type="project" value="UniProtKB-UniPathway"/>
</dbReference>
<organism evidence="8 9">
    <name type="scientific">Kingdonia uniflora</name>
    <dbReference type="NCBI Taxonomy" id="39325"/>
    <lineage>
        <taxon>Eukaryota</taxon>
        <taxon>Viridiplantae</taxon>
        <taxon>Streptophyta</taxon>
        <taxon>Embryophyta</taxon>
        <taxon>Tracheophyta</taxon>
        <taxon>Spermatophyta</taxon>
        <taxon>Magnoliopsida</taxon>
        <taxon>Ranunculales</taxon>
        <taxon>Circaeasteraceae</taxon>
        <taxon>Kingdonia</taxon>
    </lineage>
</organism>
<dbReference type="Gene3D" id="2.160.20.10">
    <property type="entry name" value="Single-stranded right-handed beta-helix, Pectin lyase-like"/>
    <property type="match status" value="1"/>
</dbReference>
<dbReference type="Pfam" id="PF01095">
    <property type="entry name" value="Pectinesterase"/>
    <property type="match status" value="1"/>
</dbReference>
<protein>
    <recommendedName>
        <fullName evidence="10">Pectinesterase</fullName>
    </recommendedName>
</protein>
<dbReference type="InterPro" id="IPR035513">
    <property type="entry name" value="Invertase/methylesterase_inhib"/>
</dbReference>
<dbReference type="Pfam" id="PF04043">
    <property type="entry name" value="PMEI"/>
    <property type="match status" value="1"/>
</dbReference>
<evidence type="ECO:0000259" key="7">
    <source>
        <dbReference type="Pfam" id="PF04043"/>
    </source>
</evidence>
<dbReference type="InterPro" id="IPR000070">
    <property type="entry name" value="Pectinesterase_cat"/>
</dbReference>
<feature type="domain" description="Pectinesterase inhibitor" evidence="7">
    <location>
        <begin position="31"/>
        <end position="86"/>
    </location>
</feature>
<dbReference type="PANTHER" id="PTHR31707">
    <property type="entry name" value="PECTINESTERASE"/>
    <property type="match status" value="1"/>
</dbReference>
<evidence type="ECO:0008006" key="10">
    <source>
        <dbReference type="Google" id="ProtNLM"/>
    </source>
</evidence>
<keyword evidence="9" id="KW-1185">Reference proteome</keyword>
<dbReference type="SUPFAM" id="SSF101148">
    <property type="entry name" value="Plant invertase/pectin methylesterase inhibitor"/>
    <property type="match status" value="1"/>
</dbReference>
<reference evidence="8 9" key="1">
    <citation type="journal article" date="2020" name="IScience">
        <title>Genome Sequencing of the Endangered Kingdonia uniflora (Circaeasteraceae, Ranunculales) Reveals Potential Mechanisms of Evolutionary Specialization.</title>
        <authorList>
            <person name="Sun Y."/>
            <person name="Deng T."/>
            <person name="Zhang A."/>
            <person name="Moore M.J."/>
            <person name="Landis J.B."/>
            <person name="Lin N."/>
            <person name="Zhang H."/>
            <person name="Zhang X."/>
            <person name="Huang J."/>
            <person name="Zhang X."/>
            <person name="Sun H."/>
            <person name="Wang H."/>
        </authorList>
    </citation>
    <scope>NUCLEOTIDE SEQUENCE [LARGE SCALE GENOMIC DNA]</scope>
    <source>
        <strain evidence="8">TB1705</strain>
        <tissue evidence="8">Leaf</tissue>
    </source>
</reference>
<evidence type="ECO:0000256" key="2">
    <source>
        <dbReference type="ARBA" id="ARBA00006027"/>
    </source>
</evidence>
<comment type="pathway">
    <text evidence="1">Glycan metabolism; pectin degradation; 2-dehydro-3-deoxy-D-gluconate from pectin: step 1/5.</text>
</comment>
<dbReference type="UniPathway" id="UPA00545">
    <property type="reaction ID" value="UER00823"/>
</dbReference>